<dbReference type="Gene3D" id="2.30.30.190">
    <property type="entry name" value="CAP Gly-rich-like domain"/>
    <property type="match status" value="1"/>
</dbReference>
<evidence type="ECO:0000313" key="5">
    <source>
        <dbReference type="Proteomes" id="UP001149090"/>
    </source>
</evidence>
<feature type="domain" description="CAP-Gly" evidence="3">
    <location>
        <begin position="1"/>
        <end position="34"/>
    </location>
</feature>
<keyword evidence="5" id="KW-1185">Reference proteome</keyword>
<feature type="compositionally biased region" description="Basic residues" evidence="2">
    <location>
        <begin position="146"/>
        <end position="155"/>
    </location>
</feature>
<organism evidence="4 5">
    <name type="scientific">Anaeramoeba ignava</name>
    <name type="common">Anaerobic marine amoeba</name>
    <dbReference type="NCBI Taxonomy" id="1746090"/>
    <lineage>
        <taxon>Eukaryota</taxon>
        <taxon>Metamonada</taxon>
        <taxon>Anaeramoebidae</taxon>
        <taxon>Anaeramoeba</taxon>
    </lineage>
</organism>
<dbReference type="InterPro" id="IPR036859">
    <property type="entry name" value="CAP-Gly_dom_sf"/>
</dbReference>
<feature type="compositionally biased region" description="Basic and acidic residues" evidence="2">
    <location>
        <begin position="49"/>
        <end position="91"/>
    </location>
</feature>
<dbReference type="PROSITE" id="PS50245">
    <property type="entry name" value="CAP_GLY_2"/>
    <property type="match status" value="1"/>
</dbReference>
<dbReference type="InterPro" id="IPR000938">
    <property type="entry name" value="CAP-Gly_domain"/>
</dbReference>
<evidence type="ECO:0000313" key="4">
    <source>
        <dbReference type="EMBL" id="KAJ5079124.1"/>
    </source>
</evidence>
<feature type="coiled-coil region" evidence="1">
    <location>
        <begin position="930"/>
        <end position="1005"/>
    </location>
</feature>
<dbReference type="Proteomes" id="UP001149090">
    <property type="component" value="Unassembled WGS sequence"/>
</dbReference>
<feature type="region of interest" description="Disordered" evidence="2">
    <location>
        <begin position="44"/>
        <end position="183"/>
    </location>
</feature>
<name>A0A9Q0RHU7_ANAIG</name>
<dbReference type="AlphaFoldDB" id="A0A9Q0RHU7"/>
<reference evidence="4" key="1">
    <citation type="submission" date="2022-10" db="EMBL/GenBank/DDBJ databases">
        <title>Novel sulphate-reducing endosymbionts in the free-living metamonad Anaeramoeba.</title>
        <authorList>
            <person name="Jerlstrom-Hultqvist J."/>
            <person name="Cepicka I."/>
            <person name="Gallot-Lavallee L."/>
            <person name="Salas-Leiva D."/>
            <person name="Curtis B.A."/>
            <person name="Zahonova K."/>
            <person name="Pipaliya S."/>
            <person name="Dacks J."/>
            <person name="Roger A.J."/>
        </authorList>
    </citation>
    <scope>NUCLEOTIDE SEQUENCE</scope>
    <source>
        <strain evidence="4">BMAN</strain>
    </source>
</reference>
<feature type="coiled-coil region" evidence="1">
    <location>
        <begin position="760"/>
        <end position="797"/>
    </location>
</feature>
<gene>
    <name evidence="4" type="ORF">M0811_14600</name>
</gene>
<dbReference type="EMBL" id="JAPDFW010000037">
    <property type="protein sequence ID" value="KAJ5079124.1"/>
    <property type="molecule type" value="Genomic_DNA"/>
</dbReference>
<protein>
    <submittedName>
        <fullName evidence="4">Dynactin subunit 1</fullName>
    </submittedName>
</protein>
<feature type="coiled-coil region" evidence="1">
    <location>
        <begin position="875"/>
        <end position="903"/>
    </location>
</feature>
<dbReference type="OMA" id="YLEEMIH"/>
<comment type="caution">
    <text evidence="4">The sequence shown here is derived from an EMBL/GenBank/DDBJ whole genome shotgun (WGS) entry which is preliminary data.</text>
</comment>
<dbReference type="SUPFAM" id="SSF74924">
    <property type="entry name" value="Cap-Gly domain"/>
    <property type="match status" value="1"/>
</dbReference>
<sequence>MIGIELSKPNGDSNGTLNGISYFSTQPLHGIFVPISDITLLKKRTASPQKEKDSNQKITIKKNEKTQLKDNQVKKKEGVPKPKVKTQKENLSKTVSKTKTQSKVVKKVVKRTSPVQKPTKIESKTRTPVKNLKTVVSNQKSETKPKQKPKPKQNPKTKQTQLAKKEEPKPIQKKKSKQKEEVDVTKLPLDQQIAFYQSKIDHMSIKIEEIEFENEETKNKTEEAQLKIEELEIEKSEIEDGIEFSSEAIQSRLAEKRFDFQKEKTEIEKEISFLLLQNKKLKENLITKNQSLAEMKKNGEKMENEIEKKTQEVEKKQSEITQLEETVQEIEDQNSELQALAKESQDYGNVLTEMRSKNEMQSKKIEELKSTVVDLRELHKLTQQVDMEQTEVQESIRNEIEENERKTQQQQNQTKELNEKIGLLKTQLDNYRKNSQKLQETNQKLKEIDLAQKNILEFSSSIEDQVKKKRAKNEELKKRGVILRMENEAKKAEYEQVIMKNKFFEKALTPQILDNIKKSFSTELFTHRMVRKISVLEKYIETMFPAKAIIAKITETNENETDKPNKMEGDSLEEISLKTLFSSGLEFQHLEFFSRLKKFLSVTSFQIEKLSELNLKSDQQVFSSLNQAYSVFMKFESKIDNLIFLFKSKEITSNLDLSSFENALSPIKSMLENYLPDSSLSSTKRITKTLTIFYFNIAVFVSYTERVISGFTSFSQIRSSLDPTTSDAINLKSGLSIQETQLFELLKYLQKLNSKLLIVVERILKEIENENSQFAFKEENEENIQKHLQILENSIQNIKKFTKKFNKFLGVSIPTQFLSETKINLFIALLTSNPNIANITSIYELSENSKIMDNLLYLNTEMQTFEEKLPSLILIENENENENQNQNQNQNQIENEKQQIKKSPLSQFLEETKHIIELDLQTSHLLELELKKNDENRNSIKENNENIQKLNIQNKEISLKVSQLSNLLSNQMKFESQIKTLQKQSEEVKKDIEDLKSKNDLIHEEMKKQFGDSFLKFLENETTISVDFLVSETDAMNSALKYSKQMNIFLKLHNSHLQAKMLRNTLNNIPIMDFVLTYSEKSDQSINKFLIHEKKQMKENYLKGCSLGKARYLLDNYRKSQVSRKIVDLSIPNPSIFLTFQKRNLESKKNIFEEQMKIILKNTFSKEI</sequence>
<keyword evidence="1" id="KW-0175">Coiled coil</keyword>
<feature type="compositionally biased region" description="Low complexity" evidence="2">
    <location>
        <begin position="92"/>
        <end position="103"/>
    </location>
</feature>
<evidence type="ECO:0000256" key="1">
    <source>
        <dbReference type="SAM" id="Coils"/>
    </source>
</evidence>
<dbReference type="Pfam" id="PF01302">
    <property type="entry name" value="CAP_GLY"/>
    <property type="match status" value="1"/>
</dbReference>
<accession>A0A9Q0RHU7</accession>
<dbReference type="OrthoDB" id="2130750at2759"/>
<feature type="coiled-coil region" evidence="1">
    <location>
        <begin position="200"/>
        <end position="479"/>
    </location>
</feature>
<evidence type="ECO:0000256" key="2">
    <source>
        <dbReference type="SAM" id="MobiDB-lite"/>
    </source>
</evidence>
<evidence type="ECO:0000259" key="3">
    <source>
        <dbReference type="PROSITE" id="PS50245"/>
    </source>
</evidence>
<proteinExistence type="predicted"/>